<evidence type="ECO:0000313" key="2">
    <source>
        <dbReference type="Proteomes" id="UP000443582"/>
    </source>
</evidence>
<dbReference type="RefSeq" id="WP_115362187.1">
    <property type="nucleotide sequence ID" value="NZ_QDKL01000002.1"/>
</dbReference>
<evidence type="ECO:0000313" key="1">
    <source>
        <dbReference type="EMBL" id="RZF22123.1"/>
    </source>
</evidence>
<comment type="caution">
    <text evidence="1">The sequence shown here is derived from an EMBL/GenBank/DDBJ whole genome shotgun (WGS) entry which is preliminary data.</text>
</comment>
<reference evidence="2" key="1">
    <citation type="journal article" date="2019" name="Int. J. Syst. Evol. Microbiol.">
        <title>Halobacteriovorax valvorus sp. nov., a novel prokaryotic predator isolated from coastal seawater of China.</title>
        <authorList>
            <person name="Chen M.-X."/>
        </authorList>
    </citation>
    <scope>NUCLEOTIDE SEQUENCE [LARGE SCALE GENOMIC DNA]</scope>
    <source>
        <strain evidence="2">BL9</strain>
    </source>
</reference>
<dbReference type="EMBL" id="QDKL01000002">
    <property type="protein sequence ID" value="RZF22123.1"/>
    <property type="molecule type" value="Genomic_DNA"/>
</dbReference>
<gene>
    <name evidence="1" type="ORF">DAY19_10600</name>
</gene>
<dbReference type="Proteomes" id="UP000443582">
    <property type="component" value="Unassembled WGS sequence"/>
</dbReference>
<protein>
    <recommendedName>
        <fullName evidence="3">Porin domain-containing protein</fullName>
    </recommendedName>
</protein>
<accession>A0ABY0IGP2</accession>
<sequence>MKNVFFTVIIGALSLVSETAYADGRGEISLNYRYYTQKKYTDVLLGNEKQPTDLKFVKLSLEERDDWKGWEYNLSLVARADEKYQENSYVDFNELNIGRSLGNWQFSAGYHMFMWSRLEAYHVVDVLNSRINDGNIERFEKLGEKSIVASHYTSIGTMKFIYMPYFTEGFYPDPLMRIFDGLEPVRQNVVSGNEVKSSDEEDQYNQFAVYYAHQFGDLDLTVFAMDHIDRTRPIFGARPSTPTTLEAFYVDVLDIGAAATFFWGEQTFKFEYLYSDFNADDSVAILDYTGGTREVFDYQLASIGHEYTHNYANNWSSSFYTEYQYVLGVGKEKRSQAQIFQNDLFIGHRFALNDAYSNEFTLGLYIDLERNGEALYYLSYERRLNNAWKAKVNFRGVTIGDDAESDRRGLYILDGDDELGVTLTRFF</sequence>
<organism evidence="1 2">
    <name type="scientific">Halobacteriovorax vibrionivorans</name>
    <dbReference type="NCBI Taxonomy" id="2152716"/>
    <lineage>
        <taxon>Bacteria</taxon>
        <taxon>Pseudomonadati</taxon>
        <taxon>Bdellovibrionota</taxon>
        <taxon>Bacteriovoracia</taxon>
        <taxon>Bacteriovoracales</taxon>
        <taxon>Halobacteriovoraceae</taxon>
        <taxon>Halobacteriovorax</taxon>
    </lineage>
</organism>
<proteinExistence type="predicted"/>
<keyword evidence="2" id="KW-1185">Reference proteome</keyword>
<evidence type="ECO:0008006" key="3">
    <source>
        <dbReference type="Google" id="ProtNLM"/>
    </source>
</evidence>
<name>A0ABY0IGP2_9BACT</name>